<organism evidence="1 2">
    <name type="scientific">Desulfopila aestuarii DSM 18488</name>
    <dbReference type="NCBI Taxonomy" id="1121416"/>
    <lineage>
        <taxon>Bacteria</taxon>
        <taxon>Pseudomonadati</taxon>
        <taxon>Thermodesulfobacteriota</taxon>
        <taxon>Desulfobulbia</taxon>
        <taxon>Desulfobulbales</taxon>
        <taxon>Desulfocapsaceae</taxon>
        <taxon>Desulfopila</taxon>
    </lineage>
</organism>
<keyword evidence="2" id="KW-1185">Reference proteome</keyword>
<evidence type="ECO:0000313" key="1">
    <source>
        <dbReference type="EMBL" id="SHO49534.1"/>
    </source>
</evidence>
<sequence length="340" mass="37702">MPKGPAEIHDRISIGGIKLSPELAQFSCSCPKNDPNFLTSLLQAIAGQQINIVYFSLTDAGDNFNLSFCIEAVHHPNVVGLFPHFDYQVSQVQHLDSVGTVTIFPHRNSLNLLGRVLATCGADNLSIFGLLTSISALSFTAPYSSLDDTVTKLTTLLDLPDNHAPFRPQSILVNMVETVAVYWEPVIRVYGIDIVKDVALLELTFRPEDCALLGQLLMQFKEEGRGFVMVLLETTATGNLRIYLALRQEVATRFHQQLENFTQKDYTLSARLTEQVEVLFFHGPHFQDRYGIVEALFRSVNQQEITLHLVGCTGTSVYLVVGDGEATRARDMLAGDFVVP</sequence>
<accession>A0A1M7YA74</accession>
<dbReference type="STRING" id="1121416.SAMN02745220_02885"/>
<evidence type="ECO:0000313" key="2">
    <source>
        <dbReference type="Proteomes" id="UP000184603"/>
    </source>
</evidence>
<dbReference type="Proteomes" id="UP000184603">
    <property type="component" value="Unassembled WGS sequence"/>
</dbReference>
<dbReference type="AlphaFoldDB" id="A0A1M7YA74"/>
<gene>
    <name evidence="1" type="ORF">SAMN02745220_02885</name>
</gene>
<proteinExistence type="predicted"/>
<protein>
    <recommendedName>
        <fullName evidence="3">ACT domain-containing protein</fullName>
    </recommendedName>
</protein>
<dbReference type="EMBL" id="FRFE01000014">
    <property type="protein sequence ID" value="SHO49534.1"/>
    <property type="molecule type" value="Genomic_DNA"/>
</dbReference>
<name>A0A1M7YA74_9BACT</name>
<reference evidence="1 2" key="1">
    <citation type="submission" date="2016-12" db="EMBL/GenBank/DDBJ databases">
        <authorList>
            <person name="Song W.-J."/>
            <person name="Kurnit D.M."/>
        </authorList>
    </citation>
    <scope>NUCLEOTIDE SEQUENCE [LARGE SCALE GENOMIC DNA]</scope>
    <source>
        <strain evidence="1 2">DSM 18488</strain>
    </source>
</reference>
<evidence type="ECO:0008006" key="3">
    <source>
        <dbReference type="Google" id="ProtNLM"/>
    </source>
</evidence>
<dbReference type="RefSeq" id="WP_073614230.1">
    <property type="nucleotide sequence ID" value="NZ_FRFE01000014.1"/>
</dbReference>
<dbReference type="OrthoDB" id="5422779at2"/>